<feature type="region of interest" description="Disordered" evidence="1">
    <location>
        <begin position="93"/>
        <end position="117"/>
    </location>
</feature>
<evidence type="ECO:0000313" key="3">
    <source>
        <dbReference type="EMBL" id="CAD0349308.1"/>
    </source>
</evidence>
<organism evidence="3">
    <name type="scientific">Xanthomonas hortorum pv. gardneri</name>
    <dbReference type="NCBI Taxonomy" id="2754056"/>
    <lineage>
        <taxon>Bacteria</taxon>
        <taxon>Pseudomonadati</taxon>
        <taxon>Pseudomonadota</taxon>
        <taxon>Gammaproteobacteria</taxon>
        <taxon>Lysobacterales</taxon>
        <taxon>Lysobacteraceae</taxon>
        <taxon>Xanthomonas</taxon>
    </lineage>
</organism>
<feature type="compositionally biased region" description="Basic and acidic residues" evidence="1">
    <location>
        <begin position="154"/>
        <end position="164"/>
    </location>
</feature>
<name>A0A6V7EDK5_9XANT</name>
<feature type="chain" id="PRO_5036394511" description="DUF3106 domain-containing protein" evidence="2">
    <location>
        <begin position="26"/>
        <end position="164"/>
    </location>
</feature>
<dbReference type="RefSeq" id="WP_043909881.1">
    <property type="nucleotide sequence ID" value="NZ_CP018728.1"/>
</dbReference>
<dbReference type="Pfam" id="PF11304">
    <property type="entry name" value="DUF3106"/>
    <property type="match status" value="1"/>
</dbReference>
<feature type="compositionally biased region" description="Polar residues" evidence="1">
    <location>
        <begin position="134"/>
        <end position="145"/>
    </location>
</feature>
<proteinExistence type="predicted"/>
<evidence type="ECO:0000256" key="1">
    <source>
        <dbReference type="SAM" id="MobiDB-lite"/>
    </source>
</evidence>
<dbReference type="AlphaFoldDB" id="A0A6V7EDK5"/>
<reference evidence="3" key="1">
    <citation type="submission" date="2020-07" db="EMBL/GenBank/DDBJ databases">
        <authorList>
            <person name="Pothier F. J."/>
        </authorList>
    </citation>
    <scope>NUCLEOTIDE SEQUENCE</scope>
    <source>
        <strain evidence="3">CFBP 8129</strain>
    </source>
</reference>
<feature type="region of interest" description="Disordered" evidence="1">
    <location>
        <begin position="20"/>
        <end position="63"/>
    </location>
</feature>
<feature type="signal peptide" evidence="2">
    <location>
        <begin position="1"/>
        <end position="25"/>
    </location>
</feature>
<dbReference type="EMBL" id="LR828253">
    <property type="protein sequence ID" value="CAD0349308.1"/>
    <property type="molecule type" value="Genomic_DNA"/>
</dbReference>
<accession>A0A6V7EDK5</accession>
<feature type="compositionally biased region" description="Pro residues" evidence="1">
    <location>
        <begin position="25"/>
        <end position="45"/>
    </location>
</feature>
<sequence>MTRTTRLLLTLLLCAGPCASLLAQAPPPGPPGPPPSSDGPGPRGPGPREAETPMPEWEKLTQQQRQVLIDALRERWNEAPEERPRMYRHARRWLDMTPEQRKQAKAGMDRFRNMSPEQRREAKALFERMRTLNQQERNALQQRWQKMSPAERSAWLREHPPVDD</sequence>
<evidence type="ECO:0008006" key="4">
    <source>
        <dbReference type="Google" id="ProtNLM"/>
    </source>
</evidence>
<protein>
    <recommendedName>
        <fullName evidence="4">DUF3106 domain-containing protein</fullName>
    </recommendedName>
</protein>
<keyword evidence="2" id="KW-0732">Signal</keyword>
<dbReference type="EMBL" id="LR828253">
    <property type="protein sequence ID" value="CAD0349303.1"/>
    <property type="molecule type" value="Genomic_DNA"/>
</dbReference>
<evidence type="ECO:0000256" key="2">
    <source>
        <dbReference type="SAM" id="SignalP"/>
    </source>
</evidence>
<dbReference type="InterPro" id="IPR021455">
    <property type="entry name" value="DUF3106"/>
</dbReference>
<gene>
    <name evidence="3" type="ORF">CFBP8129_34710</name>
</gene>
<feature type="region of interest" description="Disordered" evidence="1">
    <location>
        <begin position="134"/>
        <end position="164"/>
    </location>
</feature>
<feature type="compositionally biased region" description="Basic and acidic residues" evidence="1">
    <location>
        <begin position="46"/>
        <end position="59"/>
    </location>
</feature>